<dbReference type="SUPFAM" id="SSF55347">
    <property type="entry name" value="Glyceraldehyde-3-phosphate dehydrogenase-like, C-terminal domain"/>
    <property type="match status" value="1"/>
</dbReference>
<dbReference type="InterPro" id="IPR051317">
    <property type="entry name" value="Gfo/Idh/MocA_oxidoreduct"/>
</dbReference>
<dbReference type="Gene3D" id="3.40.50.720">
    <property type="entry name" value="NAD(P)-binding Rossmann-like Domain"/>
    <property type="match status" value="1"/>
</dbReference>
<reference evidence="5" key="1">
    <citation type="journal article" date="2014" name="Int. J. Syst. Evol. Microbiol.">
        <title>Complete genome sequence of Corynebacterium casei LMG S-19264T (=DSM 44701T), isolated from a smear-ripened cheese.</title>
        <authorList>
            <consortium name="US DOE Joint Genome Institute (JGI-PGF)"/>
            <person name="Walter F."/>
            <person name="Albersmeier A."/>
            <person name="Kalinowski J."/>
            <person name="Ruckert C."/>
        </authorList>
    </citation>
    <scope>NUCLEOTIDE SEQUENCE</scope>
    <source>
        <strain evidence="5">KCTC 12368</strain>
    </source>
</reference>
<accession>A0A918ULS2</accession>
<organism evidence="5 6">
    <name type="scientific">Echinicola pacifica</name>
    <dbReference type="NCBI Taxonomy" id="346377"/>
    <lineage>
        <taxon>Bacteria</taxon>
        <taxon>Pseudomonadati</taxon>
        <taxon>Bacteroidota</taxon>
        <taxon>Cytophagia</taxon>
        <taxon>Cytophagales</taxon>
        <taxon>Cyclobacteriaceae</taxon>
        <taxon>Echinicola</taxon>
    </lineage>
</organism>
<dbReference type="InterPro" id="IPR000683">
    <property type="entry name" value="Gfo/Idh/MocA-like_OxRdtase_N"/>
</dbReference>
<dbReference type="EMBL" id="BMWX01000002">
    <property type="protein sequence ID" value="GGZ19118.1"/>
    <property type="molecule type" value="Genomic_DNA"/>
</dbReference>
<dbReference type="Pfam" id="PF01408">
    <property type="entry name" value="GFO_IDH_MocA"/>
    <property type="match status" value="1"/>
</dbReference>
<dbReference type="InterPro" id="IPR055170">
    <property type="entry name" value="GFO_IDH_MocA-like_dom"/>
</dbReference>
<evidence type="ECO:0000313" key="5">
    <source>
        <dbReference type="EMBL" id="GGZ19118.1"/>
    </source>
</evidence>
<evidence type="ECO:0000259" key="4">
    <source>
        <dbReference type="Pfam" id="PF22725"/>
    </source>
</evidence>
<sequence length="368" mass="41283">MADYASYNDEAMKIKQAAILPKSPRPIALIGAGGIVKDAHLPAYQMAGFEVMGIYDPELAKAKSLQAQFGMVKNTYGTMEELIRDGQHAGAVFDIAVPASKTLSILEQLPDGSAVLIQKPMGETMEEARAILERCEQKRLVAAVNFQLRFAPYITASRQLFEEGLLGQVYDMEVKVGVFTPWHLWDFLFDLPRMEILYHSIHYIDLIRSFLGNPSKVYASTIKHPKMPELASTRSTIIMDYDEYTQARVMTNHGHEFGLDHQESYLKIEGTKGAVKIRIGLSLDYPRGMPPKMEYTLLEDKQGWRELPLEGGWFPHAFVGTMAALQRFYLGETDILPHATADAYDTMRVTEAAYQSSDHGGTPLKDIK</sequence>
<reference evidence="5" key="2">
    <citation type="submission" date="2020-09" db="EMBL/GenBank/DDBJ databases">
        <authorList>
            <person name="Sun Q."/>
            <person name="Kim S."/>
        </authorList>
    </citation>
    <scope>NUCLEOTIDE SEQUENCE</scope>
    <source>
        <strain evidence="5">KCTC 12368</strain>
    </source>
</reference>
<dbReference type="PANTHER" id="PTHR43708">
    <property type="entry name" value="CONSERVED EXPRESSED OXIDOREDUCTASE (EUROFUNG)"/>
    <property type="match status" value="1"/>
</dbReference>
<dbReference type="Gene3D" id="3.30.360.10">
    <property type="entry name" value="Dihydrodipicolinate Reductase, domain 2"/>
    <property type="match status" value="1"/>
</dbReference>
<evidence type="ECO:0000313" key="6">
    <source>
        <dbReference type="Proteomes" id="UP000619457"/>
    </source>
</evidence>
<evidence type="ECO:0000256" key="2">
    <source>
        <dbReference type="ARBA" id="ARBA00023002"/>
    </source>
</evidence>
<comment type="similarity">
    <text evidence="1">Belongs to the Gfo/Idh/MocA family.</text>
</comment>
<dbReference type="Proteomes" id="UP000619457">
    <property type="component" value="Unassembled WGS sequence"/>
</dbReference>
<dbReference type="AlphaFoldDB" id="A0A918ULS2"/>
<protein>
    <submittedName>
        <fullName evidence="5">Oxidoreductase</fullName>
    </submittedName>
</protein>
<comment type="caution">
    <text evidence="5">The sequence shown here is derived from an EMBL/GenBank/DDBJ whole genome shotgun (WGS) entry which is preliminary data.</text>
</comment>
<dbReference type="SUPFAM" id="SSF51735">
    <property type="entry name" value="NAD(P)-binding Rossmann-fold domains"/>
    <property type="match status" value="1"/>
</dbReference>
<dbReference type="GO" id="GO:0016491">
    <property type="term" value="F:oxidoreductase activity"/>
    <property type="evidence" value="ECO:0007669"/>
    <property type="project" value="UniProtKB-KW"/>
</dbReference>
<dbReference type="InterPro" id="IPR036291">
    <property type="entry name" value="NAD(P)-bd_dom_sf"/>
</dbReference>
<gene>
    <name evidence="5" type="ORF">GCM10007049_09290</name>
</gene>
<feature type="domain" description="Gfo/Idh/MocA-like oxidoreductase N-terminal" evidence="3">
    <location>
        <begin position="27"/>
        <end position="146"/>
    </location>
</feature>
<dbReference type="PANTHER" id="PTHR43708:SF5">
    <property type="entry name" value="CONSERVED EXPRESSED OXIDOREDUCTASE (EUROFUNG)-RELATED"/>
    <property type="match status" value="1"/>
</dbReference>
<keyword evidence="2" id="KW-0560">Oxidoreductase</keyword>
<evidence type="ECO:0000259" key="3">
    <source>
        <dbReference type="Pfam" id="PF01408"/>
    </source>
</evidence>
<dbReference type="GO" id="GO:0000166">
    <property type="term" value="F:nucleotide binding"/>
    <property type="evidence" value="ECO:0007669"/>
    <property type="project" value="InterPro"/>
</dbReference>
<feature type="domain" description="GFO/IDH/MocA-like oxidoreductase" evidence="4">
    <location>
        <begin position="157"/>
        <end position="275"/>
    </location>
</feature>
<keyword evidence="6" id="KW-1185">Reference proteome</keyword>
<dbReference type="Pfam" id="PF22725">
    <property type="entry name" value="GFO_IDH_MocA_C3"/>
    <property type="match status" value="1"/>
</dbReference>
<name>A0A918ULS2_9BACT</name>
<evidence type="ECO:0000256" key="1">
    <source>
        <dbReference type="ARBA" id="ARBA00010928"/>
    </source>
</evidence>
<proteinExistence type="inferred from homology"/>